<proteinExistence type="predicted"/>
<dbReference type="InterPro" id="IPR051056">
    <property type="entry name" value="Glycosyl_Hydrolase_73"/>
</dbReference>
<dbReference type="AlphaFoldDB" id="A0A7W0BXL7"/>
<dbReference type="Gene3D" id="1.10.530.10">
    <property type="match status" value="1"/>
</dbReference>
<dbReference type="Proteomes" id="UP000523087">
    <property type="component" value="Unassembled WGS sequence"/>
</dbReference>
<dbReference type="InterPro" id="IPR002901">
    <property type="entry name" value="MGlyc_endo_b_GlcNAc-like_dom"/>
</dbReference>
<sequence>MQRGNLILLGASRNKVGIIRHREIELDENSKKTENWLVKGIALKGVVAQRIQEKSRILASLVIAQACLESNFGQRGLAQNGKNLFGVKGAYNGQSITKCQRPNIKMESRSK</sequence>
<name>A0A7W0BXL7_9BACL</name>
<dbReference type="PANTHER" id="PTHR33308">
    <property type="entry name" value="PEPTIDOGLYCAN HYDROLASE FLGJ"/>
    <property type="match status" value="1"/>
</dbReference>
<gene>
    <name evidence="3" type="ORF">HNR31_001457</name>
</gene>
<feature type="domain" description="Mannosyl-glycoprotein endo-beta-N-acetylglucosamidase-like" evidence="2">
    <location>
        <begin position="48"/>
        <end position="98"/>
    </location>
</feature>
<dbReference type="EMBL" id="JACDUT010000004">
    <property type="protein sequence ID" value="MBA2874686.1"/>
    <property type="molecule type" value="Genomic_DNA"/>
</dbReference>
<evidence type="ECO:0000256" key="1">
    <source>
        <dbReference type="ARBA" id="ARBA00022801"/>
    </source>
</evidence>
<evidence type="ECO:0000313" key="3">
    <source>
        <dbReference type="EMBL" id="MBA2874686.1"/>
    </source>
</evidence>
<evidence type="ECO:0000313" key="4">
    <source>
        <dbReference type="Proteomes" id="UP000523087"/>
    </source>
</evidence>
<accession>A0A7W0BXL7</accession>
<evidence type="ECO:0000259" key="2">
    <source>
        <dbReference type="Pfam" id="PF01832"/>
    </source>
</evidence>
<dbReference type="GO" id="GO:0004040">
    <property type="term" value="F:amidase activity"/>
    <property type="evidence" value="ECO:0007669"/>
    <property type="project" value="InterPro"/>
</dbReference>
<comment type="caution">
    <text evidence="3">The sequence shown here is derived from an EMBL/GenBank/DDBJ whole genome shotgun (WGS) entry which is preliminary data.</text>
</comment>
<dbReference type="PANTHER" id="PTHR33308:SF10">
    <property type="entry name" value="EXO-GLUCOSAMINIDASE LYTG"/>
    <property type="match status" value="1"/>
</dbReference>
<dbReference type="Pfam" id="PF01832">
    <property type="entry name" value="Glucosaminidase"/>
    <property type="match status" value="1"/>
</dbReference>
<organism evidence="3 4">
    <name type="scientific">Thermaerobacillus caldiproteolyticus</name>
    <dbReference type="NCBI Taxonomy" id="247480"/>
    <lineage>
        <taxon>Bacteria</taxon>
        <taxon>Bacillati</taxon>
        <taxon>Bacillota</taxon>
        <taxon>Bacilli</taxon>
        <taxon>Bacillales</taxon>
        <taxon>Anoxybacillaceae</taxon>
        <taxon>Thermaerobacillus</taxon>
    </lineage>
</organism>
<dbReference type="RefSeq" id="WP_374058294.1">
    <property type="nucleotide sequence ID" value="NZ_CP064060.1"/>
</dbReference>
<reference evidence="3 4" key="1">
    <citation type="submission" date="2020-07" db="EMBL/GenBank/DDBJ databases">
        <title>Genomic Encyclopedia of Type Strains, Phase IV (KMG-IV): sequencing the most valuable type-strain genomes for metagenomic binning, comparative biology and taxonomic classification.</title>
        <authorList>
            <person name="Goeker M."/>
        </authorList>
    </citation>
    <scope>NUCLEOTIDE SEQUENCE [LARGE SCALE GENOMIC DNA]</scope>
    <source>
        <strain evidence="3 4">DSM 15730</strain>
    </source>
</reference>
<protein>
    <submittedName>
        <fullName evidence="3">Putative FlgJ-related protein</fullName>
    </submittedName>
</protein>
<keyword evidence="1" id="KW-0378">Hydrolase</keyword>
<keyword evidence="4" id="KW-1185">Reference proteome</keyword>